<dbReference type="InterPro" id="IPR014352">
    <property type="entry name" value="FERM/acyl-CoA-bd_prot_sf"/>
</dbReference>
<feature type="region of interest" description="Disordered" evidence="10">
    <location>
        <begin position="1"/>
        <end position="51"/>
    </location>
</feature>
<proteinExistence type="inferred from homology"/>
<dbReference type="PROSITE" id="PS00880">
    <property type="entry name" value="ACB_1"/>
    <property type="match status" value="1"/>
</dbReference>
<evidence type="ECO:0000313" key="13">
    <source>
        <dbReference type="Proteomes" id="UP000233100"/>
    </source>
</evidence>
<name>A0A7N9DCW2_MACFA</name>
<feature type="domain" description="ACB" evidence="11">
    <location>
        <begin position="59"/>
        <end position="180"/>
    </location>
</feature>
<dbReference type="Gene3D" id="1.20.80.10">
    <property type="match status" value="1"/>
</dbReference>
<dbReference type="PANTHER" id="PTHR23310:SF54">
    <property type="entry name" value="ACYL-COA-BINDING PROTEIN"/>
    <property type="match status" value="1"/>
</dbReference>
<evidence type="ECO:0000256" key="3">
    <source>
        <dbReference type="ARBA" id="ARBA00005567"/>
    </source>
</evidence>
<dbReference type="PRINTS" id="PR00689">
    <property type="entry name" value="ACOABINDINGP"/>
</dbReference>
<evidence type="ECO:0000256" key="6">
    <source>
        <dbReference type="ARBA" id="ARBA00023034"/>
    </source>
</evidence>
<organism evidence="12 13">
    <name type="scientific">Macaca fascicularis</name>
    <name type="common">Crab-eating macaque</name>
    <name type="synonym">Cynomolgus monkey</name>
    <dbReference type="NCBI Taxonomy" id="9541"/>
    <lineage>
        <taxon>Eukaryota</taxon>
        <taxon>Metazoa</taxon>
        <taxon>Chordata</taxon>
        <taxon>Craniata</taxon>
        <taxon>Vertebrata</taxon>
        <taxon>Euteleostomi</taxon>
        <taxon>Mammalia</taxon>
        <taxon>Eutheria</taxon>
        <taxon>Euarchontoglires</taxon>
        <taxon>Primates</taxon>
        <taxon>Haplorrhini</taxon>
        <taxon>Catarrhini</taxon>
        <taxon>Cercopithecidae</taxon>
        <taxon>Cercopithecinae</taxon>
        <taxon>Macaca</taxon>
    </lineage>
</organism>
<evidence type="ECO:0000256" key="1">
    <source>
        <dbReference type="ARBA" id="ARBA00004240"/>
    </source>
</evidence>
<feature type="compositionally biased region" description="Basic and acidic residues" evidence="10">
    <location>
        <begin position="17"/>
        <end position="33"/>
    </location>
</feature>
<sequence length="180" mass="19647">MGWTSLCSGRGVGVEGARWKDGGRGCTDWRSEETQSPSRSTGRDVAAEWGSEEAVDGSLEAEFEKAAEEVKRLKTKPADDEMLFIYGRYKQATVGDINTGMRSGGWEGLFSSKQAQQPRLEVPGNFTLKLPEALLFSWGMVMVPGLEKTVFRILSVSSSSGIQILALEGLYWLSPAAPLH</sequence>
<keyword evidence="6" id="KW-0333">Golgi apparatus</keyword>
<dbReference type="GO" id="GO:0005794">
    <property type="term" value="C:Golgi apparatus"/>
    <property type="evidence" value="ECO:0007669"/>
    <property type="project" value="UniProtKB-SubCell"/>
</dbReference>
<reference evidence="12" key="2">
    <citation type="submission" date="2025-08" db="UniProtKB">
        <authorList>
            <consortium name="Ensembl"/>
        </authorList>
    </citation>
    <scope>IDENTIFICATION</scope>
</reference>
<dbReference type="Proteomes" id="UP000233100">
    <property type="component" value="Chromosome 12"/>
</dbReference>
<evidence type="ECO:0000256" key="8">
    <source>
        <dbReference type="ARBA" id="ARBA00023278"/>
    </source>
</evidence>
<dbReference type="Pfam" id="PF00887">
    <property type="entry name" value="ACBP"/>
    <property type="match status" value="1"/>
</dbReference>
<evidence type="ECO:0000313" key="12">
    <source>
        <dbReference type="Ensembl" id="ENSMFAP00000063806.1"/>
    </source>
</evidence>
<keyword evidence="4" id="KW-0813">Transport</keyword>
<evidence type="ECO:0000259" key="11">
    <source>
        <dbReference type="PROSITE" id="PS51228"/>
    </source>
</evidence>
<dbReference type="PROSITE" id="PS51228">
    <property type="entry name" value="ACB_2"/>
    <property type="match status" value="1"/>
</dbReference>
<dbReference type="InterPro" id="IPR000582">
    <property type="entry name" value="Acyl-CoA-binding_protein"/>
</dbReference>
<reference evidence="12 13" key="1">
    <citation type="submission" date="2013-03" db="EMBL/GenBank/DDBJ databases">
        <authorList>
            <person name="Warren W."/>
            <person name="Wilson R.K."/>
        </authorList>
    </citation>
    <scope>NUCLEOTIDE SEQUENCE</scope>
</reference>
<keyword evidence="5" id="KW-0256">Endoplasmic reticulum</keyword>
<evidence type="ECO:0000256" key="9">
    <source>
        <dbReference type="ARBA" id="ARBA00039735"/>
    </source>
</evidence>
<dbReference type="GO" id="GO:0005783">
    <property type="term" value="C:endoplasmic reticulum"/>
    <property type="evidence" value="ECO:0007669"/>
    <property type="project" value="UniProtKB-SubCell"/>
</dbReference>
<dbReference type="GeneTree" id="ENSGT00940000154846"/>
<evidence type="ECO:0000256" key="10">
    <source>
        <dbReference type="SAM" id="MobiDB-lite"/>
    </source>
</evidence>
<comment type="subcellular location">
    <subcellularLocation>
        <location evidence="1">Endoplasmic reticulum</location>
    </subcellularLocation>
    <subcellularLocation>
        <location evidence="2">Golgi apparatus</location>
    </subcellularLocation>
</comment>
<comment type="similarity">
    <text evidence="3">Belongs to the ACBP family.</text>
</comment>
<dbReference type="Ensembl" id="ENSMFAT00000077366.1">
    <property type="protein sequence ID" value="ENSMFAP00000063806.1"/>
    <property type="gene ID" value="ENSMFAG00000051758.1"/>
</dbReference>
<reference evidence="12" key="3">
    <citation type="submission" date="2025-09" db="UniProtKB">
        <authorList>
            <consortium name="Ensembl"/>
        </authorList>
    </citation>
    <scope>IDENTIFICATION</scope>
</reference>
<dbReference type="GO" id="GO:0000062">
    <property type="term" value="F:fatty-acyl-CoA binding"/>
    <property type="evidence" value="ECO:0007669"/>
    <property type="project" value="InterPro"/>
</dbReference>
<dbReference type="InterPro" id="IPR035984">
    <property type="entry name" value="Acyl-CoA-binding_sf"/>
</dbReference>
<evidence type="ECO:0000256" key="5">
    <source>
        <dbReference type="ARBA" id="ARBA00022824"/>
    </source>
</evidence>
<dbReference type="SUPFAM" id="SSF47027">
    <property type="entry name" value="Acyl-CoA binding protein"/>
    <property type="match status" value="1"/>
</dbReference>
<protein>
    <recommendedName>
        <fullName evidence="9">Acyl-CoA-binding protein</fullName>
    </recommendedName>
</protein>
<evidence type="ECO:0000256" key="2">
    <source>
        <dbReference type="ARBA" id="ARBA00004555"/>
    </source>
</evidence>
<evidence type="ECO:0000256" key="4">
    <source>
        <dbReference type="ARBA" id="ARBA00022448"/>
    </source>
</evidence>
<accession>A0A7N9DCW2</accession>
<dbReference type="AlphaFoldDB" id="A0A7N9DCW2"/>
<keyword evidence="8" id="KW-0379">Hydroxylation</keyword>
<dbReference type="GO" id="GO:0006631">
    <property type="term" value="P:fatty acid metabolic process"/>
    <property type="evidence" value="ECO:0007669"/>
    <property type="project" value="TreeGrafter"/>
</dbReference>
<dbReference type="InterPro" id="IPR022408">
    <property type="entry name" value="Acyl-CoA-binding_prot_CS"/>
</dbReference>
<dbReference type="GO" id="GO:0005739">
    <property type="term" value="C:mitochondrion"/>
    <property type="evidence" value="ECO:0007669"/>
    <property type="project" value="TreeGrafter"/>
</dbReference>
<evidence type="ECO:0000256" key="7">
    <source>
        <dbReference type="ARBA" id="ARBA00023121"/>
    </source>
</evidence>
<dbReference type="PANTHER" id="PTHR23310">
    <property type="entry name" value="ACYL-COA-BINDING PROTEIN, ACBP"/>
    <property type="match status" value="1"/>
</dbReference>
<keyword evidence="13" id="KW-1185">Reference proteome</keyword>
<keyword evidence="7" id="KW-0446">Lipid-binding</keyword>